<dbReference type="InterPro" id="IPR036942">
    <property type="entry name" value="Beta-barrel_TonB_sf"/>
</dbReference>
<dbReference type="PANTHER" id="PTHR30069">
    <property type="entry name" value="TONB-DEPENDENT OUTER MEMBRANE RECEPTOR"/>
    <property type="match status" value="1"/>
</dbReference>
<dbReference type="STRING" id="408657.SAMN04487995_3265"/>
<evidence type="ECO:0000313" key="16">
    <source>
        <dbReference type="Proteomes" id="UP000199532"/>
    </source>
</evidence>
<evidence type="ECO:0000256" key="7">
    <source>
        <dbReference type="ARBA" id="ARBA00023136"/>
    </source>
</evidence>
<organism evidence="15 16">
    <name type="scientific">Dyadobacter koreensis</name>
    <dbReference type="NCBI Taxonomy" id="408657"/>
    <lineage>
        <taxon>Bacteria</taxon>
        <taxon>Pseudomonadati</taxon>
        <taxon>Bacteroidota</taxon>
        <taxon>Cytophagia</taxon>
        <taxon>Cytophagales</taxon>
        <taxon>Spirosomataceae</taxon>
        <taxon>Dyadobacter</taxon>
    </lineage>
</organism>
<evidence type="ECO:0000256" key="5">
    <source>
        <dbReference type="ARBA" id="ARBA00022729"/>
    </source>
</evidence>
<evidence type="ECO:0000256" key="2">
    <source>
        <dbReference type="ARBA" id="ARBA00022448"/>
    </source>
</evidence>
<feature type="chain" id="PRO_5011508247" evidence="12">
    <location>
        <begin position="26"/>
        <end position="1008"/>
    </location>
</feature>
<dbReference type="InterPro" id="IPR039426">
    <property type="entry name" value="TonB-dep_rcpt-like"/>
</dbReference>
<evidence type="ECO:0000259" key="13">
    <source>
        <dbReference type="Pfam" id="PF00593"/>
    </source>
</evidence>
<evidence type="ECO:0000256" key="12">
    <source>
        <dbReference type="SAM" id="SignalP"/>
    </source>
</evidence>
<dbReference type="InterPro" id="IPR012910">
    <property type="entry name" value="Plug_dom"/>
</dbReference>
<keyword evidence="16" id="KW-1185">Reference proteome</keyword>
<reference evidence="15 16" key="1">
    <citation type="submission" date="2016-10" db="EMBL/GenBank/DDBJ databases">
        <authorList>
            <person name="de Groot N.N."/>
        </authorList>
    </citation>
    <scope>NUCLEOTIDE SEQUENCE [LARGE SCALE GENOMIC DNA]</scope>
    <source>
        <strain evidence="15 16">DSM 19938</strain>
    </source>
</reference>
<dbReference type="RefSeq" id="WP_090336852.1">
    <property type="nucleotide sequence ID" value="NZ_FNXY01000005.1"/>
</dbReference>
<dbReference type="GO" id="GO:0009279">
    <property type="term" value="C:cell outer membrane"/>
    <property type="evidence" value="ECO:0007669"/>
    <property type="project" value="UniProtKB-SubCell"/>
</dbReference>
<dbReference type="AlphaFoldDB" id="A0A1H6W768"/>
<dbReference type="PROSITE" id="PS52016">
    <property type="entry name" value="TONB_DEPENDENT_REC_3"/>
    <property type="match status" value="1"/>
</dbReference>
<dbReference type="Proteomes" id="UP000199532">
    <property type="component" value="Unassembled WGS sequence"/>
</dbReference>
<name>A0A1H6W768_9BACT</name>
<evidence type="ECO:0000313" key="15">
    <source>
        <dbReference type="EMBL" id="SEJ11084.1"/>
    </source>
</evidence>
<gene>
    <name evidence="15" type="ORF">SAMN04487995_3265</name>
</gene>
<evidence type="ECO:0000256" key="8">
    <source>
        <dbReference type="ARBA" id="ARBA00023170"/>
    </source>
</evidence>
<keyword evidence="5 12" id="KW-0732">Signal</keyword>
<proteinExistence type="inferred from homology"/>
<dbReference type="SUPFAM" id="SSF49464">
    <property type="entry name" value="Carboxypeptidase regulatory domain-like"/>
    <property type="match status" value="1"/>
</dbReference>
<evidence type="ECO:0000256" key="4">
    <source>
        <dbReference type="ARBA" id="ARBA00022692"/>
    </source>
</evidence>
<dbReference type="EMBL" id="FNXY01000005">
    <property type="protein sequence ID" value="SEJ11084.1"/>
    <property type="molecule type" value="Genomic_DNA"/>
</dbReference>
<dbReference type="Pfam" id="PF13715">
    <property type="entry name" value="CarbopepD_reg_2"/>
    <property type="match status" value="1"/>
</dbReference>
<evidence type="ECO:0000256" key="11">
    <source>
        <dbReference type="RuleBase" id="RU003357"/>
    </source>
</evidence>
<keyword evidence="7 10" id="KW-0472">Membrane</keyword>
<feature type="signal peptide" evidence="12">
    <location>
        <begin position="1"/>
        <end position="25"/>
    </location>
</feature>
<evidence type="ECO:0000256" key="3">
    <source>
        <dbReference type="ARBA" id="ARBA00022452"/>
    </source>
</evidence>
<keyword evidence="9 10" id="KW-0998">Cell outer membrane</keyword>
<comment type="similarity">
    <text evidence="10 11">Belongs to the TonB-dependent receptor family.</text>
</comment>
<dbReference type="InterPro" id="IPR008969">
    <property type="entry name" value="CarboxyPept-like_regulatory"/>
</dbReference>
<dbReference type="GO" id="GO:0015344">
    <property type="term" value="F:siderophore uptake transmembrane transporter activity"/>
    <property type="evidence" value="ECO:0007669"/>
    <property type="project" value="TreeGrafter"/>
</dbReference>
<feature type="domain" description="TonB-dependent receptor-like beta-barrel" evidence="13">
    <location>
        <begin position="571"/>
        <end position="979"/>
    </location>
</feature>
<feature type="domain" description="TonB-dependent receptor plug" evidence="14">
    <location>
        <begin position="122"/>
        <end position="231"/>
    </location>
</feature>
<keyword evidence="2 10" id="KW-0813">Transport</keyword>
<dbReference type="Pfam" id="PF07715">
    <property type="entry name" value="Plug"/>
    <property type="match status" value="1"/>
</dbReference>
<dbReference type="Gene3D" id="2.60.40.1120">
    <property type="entry name" value="Carboxypeptidase-like, regulatory domain"/>
    <property type="match status" value="1"/>
</dbReference>
<dbReference type="Gene3D" id="2.170.130.10">
    <property type="entry name" value="TonB-dependent receptor, plug domain"/>
    <property type="match status" value="1"/>
</dbReference>
<keyword evidence="8" id="KW-0675">Receptor</keyword>
<dbReference type="InterPro" id="IPR037066">
    <property type="entry name" value="Plug_dom_sf"/>
</dbReference>
<dbReference type="InterPro" id="IPR000531">
    <property type="entry name" value="Beta-barrel_TonB"/>
</dbReference>
<evidence type="ECO:0000256" key="9">
    <source>
        <dbReference type="ARBA" id="ARBA00023237"/>
    </source>
</evidence>
<comment type="subcellular location">
    <subcellularLocation>
        <location evidence="1 10">Cell outer membrane</location>
        <topology evidence="1 10">Multi-pass membrane protein</topology>
    </subcellularLocation>
</comment>
<dbReference type="Pfam" id="PF00593">
    <property type="entry name" value="TonB_dep_Rec_b-barrel"/>
    <property type="match status" value="1"/>
</dbReference>
<dbReference type="Gene3D" id="2.40.170.20">
    <property type="entry name" value="TonB-dependent receptor, beta-barrel domain"/>
    <property type="match status" value="1"/>
</dbReference>
<keyword evidence="3 10" id="KW-1134">Transmembrane beta strand</keyword>
<evidence type="ECO:0000256" key="10">
    <source>
        <dbReference type="PROSITE-ProRule" id="PRU01360"/>
    </source>
</evidence>
<protein>
    <submittedName>
        <fullName evidence="15">CarboxypepD_reg-like domain-containing protein</fullName>
    </submittedName>
</protein>
<dbReference type="SUPFAM" id="SSF56935">
    <property type="entry name" value="Porins"/>
    <property type="match status" value="1"/>
</dbReference>
<accession>A0A1H6W768</accession>
<dbReference type="PANTHER" id="PTHR30069:SF29">
    <property type="entry name" value="HEMOGLOBIN AND HEMOGLOBIN-HAPTOGLOBIN-BINDING PROTEIN 1-RELATED"/>
    <property type="match status" value="1"/>
</dbReference>
<evidence type="ECO:0000256" key="1">
    <source>
        <dbReference type="ARBA" id="ARBA00004571"/>
    </source>
</evidence>
<dbReference type="GO" id="GO:0044718">
    <property type="term" value="P:siderophore transmembrane transport"/>
    <property type="evidence" value="ECO:0007669"/>
    <property type="project" value="TreeGrafter"/>
</dbReference>
<keyword evidence="4 10" id="KW-0812">Transmembrane</keyword>
<keyword evidence="6 11" id="KW-0798">TonB box</keyword>
<evidence type="ECO:0000256" key="6">
    <source>
        <dbReference type="ARBA" id="ARBA00023077"/>
    </source>
</evidence>
<dbReference type="OrthoDB" id="1109208at2"/>
<evidence type="ECO:0000259" key="14">
    <source>
        <dbReference type="Pfam" id="PF07715"/>
    </source>
</evidence>
<sequence>MNSISTQKASCFVMMWLFCCTQAFSQTDIGGKVVEASTNNALIGVSIQVKGKVIGTITDANGNFNLSVASAPPFTLVVSSVGFETQEIGITGGLSHIDIQLVEQAVLGKELIVSASRVEESVMKSPVSIEKIDIRTIRETPQASFYDALQNLKGIEMSTQSLTFKSVSTRGFGANGNTRVVQLIDGMDNQAPGLNFAVGNVAGIPELDVESVEILPGAASALYGPNAINGIILMNSKSPFTFQGLSAYGKTGIMSASNRAKENTPFYDFGIRYAKAFNNRLAFKVNASYLTAKDWQATDYRDQSLTNNTTLENNTDNILNNPTYDGVNWFGDVGANVYNVLYANGIPGDGSNGTSAALGAIYSTQIPQAGNLTLPQLLGAQTPQQQLEVARSIFGQVVPQYYLSAPGYAENSLTNYPAKSLKLNASLHYRLNDNVEAILQANWGRGSAVYTAADRYNIQNFTIGQYKAEIKGSNFFVRAYMTRENSGDAHALGVLGGLASQTYLQTALGIGLPSFLGTALTQYGGALLQAYQAGLAGGLAPAQAIQSAAAAANTYAGANSTQWMNNALAPGINTANEMYLPGGTKFQSTLDDIKTKPIPGGAKFLDKSNLYHGEFMYNFTKLINPKTVELIAGANYRIYDLNSEGTLFETQDGTPTGKEFNIREYGAYAQASKTFADVFKLTASVRYDKNMNFKGQFSPRISGVYTVAKDHNFRASFQRGFRIPTTQNQYINLLTPSVRLVGGLPLFRQKYNMETNAVFEQTAITQQSLTDGSLKPYQFREWQPERVETYEVGYKGVFGNKLYIDAFYYFNRFITFDGVTVLLQRKDPNGPIPDLLDPSKRNTYSMPVNSAQTVKNSGWGVGLDYVLGKGYTFNGNLTSNILNNNAELERNDPSFVTFFNSPKYRFNLGFSNRDIKKSGWGFGITFRHQTSMVWQATVASIAANVQRKTVIPAYSTLDAQISRKISSIKSIVKLGGTNLTGRLYTTGWANPSVGAMYYVSITFDELLN</sequence>